<keyword evidence="2 10" id="KW-1003">Cell membrane</keyword>
<sequence length="261" mass="28087">MGNWQFGIADVADITVVAIVVYFFLRLIRGTRAVQMLIGVAIVVVVYQLAREFGLFTVEWIFSHFFSAFIVILVVLFQQEIRRALMRVAVNPLSGGSGADESTIAMLVESSFALVHRGWGGLIVIELETGLRHLFDSGVEMDAPVQPDMIQALFCPDAPMHDGAVVVDGGRVVAARVLLPLAQSNAVSGAYGTRHRAAVGLSEETDALVIVVSEETGAVHLVEEGQMGEALSSRALHDRLKQRLSSFQVSAPANATITGVD</sequence>
<comment type="catalytic activity">
    <reaction evidence="1 10">
        <text>2 ATP = 3',3'-c-di-AMP + 2 diphosphate</text>
        <dbReference type="Rhea" id="RHEA:35655"/>
        <dbReference type="ChEBI" id="CHEBI:30616"/>
        <dbReference type="ChEBI" id="CHEBI:33019"/>
        <dbReference type="ChEBI" id="CHEBI:71500"/>
        <dbReference type="EC" id="2.7.7.85"/>
    </reaction>
</comment>
<dbReference type="SUPFAM" id="SSF143597">
    <property type="entry name" value="YojJ-like"/>
    <property type="match status" value="1"/>
</dbReference>
<dbReference type="GO" id="GO:0004016">
    <property type="term" value="F:adenylate cyclase activity"/>
    <property type="evidence" value="ECO:0007669"/>
    <property type="project" value="UniProtKB-UniRule"/>
</dbReference>
<evidence type="ECO:0000256" key="8">
    <source>
        <dbReference type="ARBA" id="ARBA00022989"/>
    </source>
</evidence>
<dbReference type="InterPro" id="IPR050338">
    <property type="entry name" value="DisA"/>
</dbReference>
<dbReference type="Proteomes" id="UP000005297">
    <property type="component" value="Unassembled WGS sequence"/>
</dbReference>
<dbReference type="Pfam" id="PF19293">
    <property type="entry name" value="CdaA_N"/>
    <property type="match status" value="1"/>
</dbReference>
<feature type="transmembrane region" description="Helical" evidence="10">
    <location>
        <begin position="32"/>
        <end position="50"/>
    </location>
</feature>
<dbReference type="PANTHER" id="PTHR34185:SF1">
    <property type="entry name" value="DIADENYLATE CYCLASE"/>
    <property type="match status" value="1"/>
</dbReference>
<dbReference type="InterPro" id="IPR036888">
    <property type="entry name" value="DNA_integrity_DisA_N_sf"/>
</dbReference>
<keyword evidence="8 10" id="KW-1133">Transmembrane helix</keyword>
<proteinExistence type="inferred from homology"/>
<evidence type="ECO:0000256" key="9">
    <source>
        <dbReference type="ARBA" id="ARBA00023136"/>
    </source>
</evidence>
<dbReference type="EC" id="2.7.7.85" evidence="10"/>
<dbReference type="InterPro" id="IPR045585">
    <property type="entry name" value="CdaA_N"/>
</dbReference>
<dbReference type="GO" id="GO:0006171">
    <property type="term" value="P:cAMP biosynthetic process"/>
    <property type="evidence" value="ECO:0007669"/>
    <property type="project" value="InterPro"/>
</dbReference>
<evidence type="ECO:0000256" key="3">
    <source>
        <dbReference type="ARBA" id="ARBA00022679"/>
    </source>
</evidence>
<evidence type="ECO:0000256" key="5">
    <source>
        <dbReference type="ARBA" id="ARBA00022695"/>
    </source>
</evidence>
<dbReference type="eggNOG" id="COG1624">
    <property type="taxonomic scope" value="Bacteria"/>
</dbReference>
<organism evidence="12 13">
    <name type="scientific">Mariprofundus ferrooxydans PV-1</name>
    <dbReference type="NCBI Taxonomy" id="314345"/>
    <lineage>
        <taxon>Bacteria</taxon>
        <taxon>Pseudomonadati</taxon>
        <taxon>Pseudomonadota</taxon>
        <taxon>Candidatius Mariprofundia</taxon>
        <taxon>Mariprofundales</taxon>
        <taxon>Mariprofundaceae</taxon>
        <taxon>Mariprofundus</taxon>
    </lineage>
</organism>
<comment type="caution">
    <text evidence="12">The sequence shown here is derived from an EMBL/GenBank/DDBJ whole genome shotgun (WGS) entry which is preliminary data.</text>
</comment>
<keyword evidence="3 10" id="KW-0808">Transferase</keyword>
<dbReference type="PROSITE" id="PS51794">
    <property type="entry name" value="DAC"/>
    <property type="match status" value="1"/>
</dbReference>
<comment type="similarity">
    <text evidence="10">Belongs to the adenylate cyclase family. DacA/CdaA subfamily.</text>
</comment>
<dbReference type="InterPro" id="IPR014046">
    <property type="entry name" value="C-di-AMP_synthase"/>
</dbReference>
<dbReference type="STRING" id="314344.AL013_09590"/>
<evidence type="ECO:0000256" key="6">
    <source>
        <dbReference type="ARBA" id="ARBA00022741"/>
    </source>
</evidence>
<dbReference type="EMBL" id="AATS01000020">
    <property type="protein sequence ID" value="EAU53601.1"/>
    <property type="molecule type" value="Genomic_DNA"/>
</dbReference>
<evidence type="ECO:0000256" key="4">
    <source>
        <dbReference type="ARBA" id="ARBA00022692"/>
    </source>
</evidence>
<gene>
    <name evidence="10" type="primary">dacA</name>
    <name evidence="12" type="ORF">SPV1_13417</name>
</gene>
<evidence type="ECO:0000256" key="1">
    <source>
        <dbReference type="ARBA" id="ARBA00000877"/>
    </source>
</evidence>
<evidence type="ECO:0000313" key="13">
    <source>
        <dbReference type="Proteomes" id="UP000005297"/>
    </source>
</evidence>
<accession>Q0EWH8</accession>
<evidence type="ECO:0000256" key="7">
    <source>
        <dbReference type="ARBA" id="ARBA00022840"/>
    </source>
</evidence>
<protein>
    <recommendedName>
        <fullName evidence="10">Diadenylate cyclase</fullName>
        <shortName evidence="10">DAC</shortName>
        <ecNumber evidence="10">2.7.7.85</ecNumber>
    </recommendedName>
    <alternativeName>
        <fullName evidence="10">Cyclic-di-AMP synthase</fullName>
        <shortName evidence="10">c-di-AMP synthase</shortName>
    </alternativeName>
</protein>
<dbReference type="InterPro" id="IPR003390">
    <property type="entry name" value="DNA_integrity_scan_DisA_N"/>
</dbReference>
<keyword evidence="7 10" id="KW-0067">ATP-binding</keyword>
<dbReference type="OrthoDB" id="5290386at2"/>
<evidence type="ECO:0000313" key="12">
    <source>
        <dbReference type="EMBL" id="EAU53601.1"/>
    </source>
</evidence>
<dbReference type="HOGENOM" id="CLU_038561_0_1_0"/>
<comment type="caution">
    <text evidence="10">Lacks conserved residue(s) required for the propagation of feature annotation.</text>
</comment>
<comment type="subunit">
    <text evidence="10">Probably a homodimer.</text>
</comment>
<dbReference type="Gene3D" id="3.40.1700.10">
    <property type="entry name" value="DNA integrity scanning protein, DisA, N-terminal domain"/>
    <property type="match status" value="1"/>
</dbReference>
<dbReference type="Pfam" id="PF02457">
    <property type="entry name" value="DAC"/>
    <property type="match status" value="1"/>
</dbReference>
<dbReference type="PANTHER" id="PTHR34185">
    <property type="entry name" value="DIADENYLATE CYCLASE"/>
    <property type="match status" value="1"/>
</dbReference>
<dbReference type="HAMAP" id="MF_01499">
    <property type="entry name" value="DacA"/>
    <property type="match status" value="1"/>
</dbReference>
<dbReference type="InParanoid" id="Q0EWH8"/>
<keyword evidence="4 10" id="KW-0812">Transmembrane</keyword>
<evidence type="ECO:0000256" key="10">
    <source>
        <dbReference type="HAMAP-Rule" id="MF_01499"/>
    </source>
</evidence>
<feature type="transmembrane region" description="Helical" evidence="10">
    <location>
        <begin position="6"/>
        <end position="25"/>
    </location>
</feature>
<evidence type="ECO:0000256" key="2">
    <source>
        <dbReference type="ARBA" id="ARBA00022475"/>
    </source>
</evidence>
<dbReference type="PIRSF" id="PIRSF004793">
    <property type="entry name" value="UCP004793"/>
    <property type="match status" value="1"/>
</dbReference>
<evidence type="ECO:0000259" key="11">
    <source>
        <dbReference type="PROSITE" id="PS51794"/>
    </source>
</evidence>
<keyword evidence="5 10" id="KW-0548">Nucleotidyltransferase</keyword>
<keyword evidence="13" id="KW-1185">Reference proteome</keyword>
<reference evidence="12 13" key="1">
    <citation type="submission" date="2006-09" db="EMBL/GenBank/DDBJ databases">
        <authorList>
            <person name="Emerson D."/>
            <person name="Ferriera S."/>
            <person name="Johnson J."/>
            <person name="Kravitz S."/>
            <person name="Halpern A."/>
            <person name="Remington K."/>
            <person name="Beeson K."/>
            <person name="Tran B."/>
            <person name="Rogers Y.-H."/>
            <person name="Friedman R."/>
            <person name="Venter J.C."/>
        </authorList>
    </citation>
    <scope>NUCLEOTIDE SEQUENCE [LARGE SCALE GENOMIC DNA]</scope>
    <source>
        <strain evidence="12 13">PV-1</strain>
    </source>
</reference>
<dbReference type="RefSeq" id="WP_009850196.1">
    <property type="nucleotide sequence ID" value="NZ_DS022294.1"/>
</dbReference>
<feature type="domain" description="DAC" evidence="11">
    <location>
        <begin position="78"/>
        <end position="233"/>
    </location>
</feature>
<dbReference type="InterPro" id="IPR034701">
    <property type="entry name" value="CdaA"/>
</dbReference>
<dbReference type="GO" id="GO:0106408">
    <property type="term" value="F:diadenylate cyclase activity"/>
    <property type="evidence" value="ECO:0007669"/>
    <property type="project" value="UniProtKB-EC"/>
</dbReference>
<name>Q0EWH8_9PROT</name>
<keyword evidence="6 10" id="KW-0547">Nucleotide-binding</keyword>
<dbReference type="AlphaFoldDB" id="Q0EWH8"/>
<feature type="transmembrane region" description="Helical" evidence="10">
    <location>
        <begin position="56"/>
        <end position="77"/>
    </location>
</feature>
<keyword evidence="9 10" id="KW-0472">Membrane</keyword>
<comment type="function">
    <text evidence="10">Catalyzes the condensation of 2 ATP molecules into cyclic di-AMP (c-di-AMP), a second messenger used to regulate differing processes in different bacteria.</text>
</comment>
<dbReference type="GO" id="GO:0005524">
    <property type="term" value="F:ATP binding"/>
    <property type="evidence" value="ECO:0007669"/>
    <property type="project" value="UniProtKB-UniRule"/>
</dbReference>